<protein>
    <submittedName>
        <fullName evidence="1">Uncharacterized protein</fullName>
    </submittedName>
</protein>
<organism evidence="1">
    <name type="scientific">uncultured Caudovirales phage</name>
    <dbReference type="NCBI Taxonomy" id="2100421"/>
    <lineage>
        <taxon>Viruses</taxon>
        <taxon>Duplodnaviria</taxon>
        <taxon>Heunggongvirae</taxon>
        <taxon>Uroviricota</taxon>
        <taxon>Caudoviricetes</taxon>
        <taxon>Peduoviridae</taxon>
        <taxon>Maltschvirus</taxon>
        <taxon>Maltschvirus maltsch</taxon>
    </lineage>
</organism>
<dbReference type="EMBL" id="LR796361">
    <property type="protein sequence ID" value="CAB4139331.1"/>
    <property type="molecule type" value="Genomic_DNA"/>
</dbReference>
<accession>A0A6J5LZ03</accession>
<gene>
    <name evidence="1" type="ORF">UFOVP342_28</name>
</gene>
<reference evidence="1" key="1">
    <citation type="submission" date="2020-04" db="EMBL/GenBank/DDBJ databases">
        <authorList>
            <person name="Chiriac C."/>
            <person name="Salcher M."/>
            <person name="Ghai R."/>
            <person name="Kavagutti S V."/>
        </authorList>
    </citation>
    <scope>NUCLEOTIDE SEQUENCE</scope>
</reference>
<proteinExistence type="predicted"/>
<name>A0A6J5LZ03_9CAUD</name>
<sequence>MGTRSLTYIYDSHNEDILTCIYRQYDGYITGHGIGLASYLSGFKIVNGLGARDEEVKVANGMGCLSAQLIGHLKNGEAGNIYIYPPVLEQDCGQEFEYHIHKEKIEAYETGYGRTKRLLFTGSWLGFLEYCREVKRLEMKEVA</sequence>
<evidence type="ECO:0000313" key="1">
    <source>
        <dbReference type="EMBL" id="CAB4139331.1"/>
    </source>
</evidence>